<gene>
    <name evidence="4" type="ORF">BG845_04033</name>
</gene>
<evidence type="ECO:0000256" key="2">
    <source>
        <dbReference type="ARBA" id="ARBA00023002"/>
    </source>
</evidence>
<organism evidence="4 5">
    <name type="scientific">Pseudonocardia autotrophica</name>
    <name type="common">Amycolata autotrophica</name>
    <name type="synonym">Nocardia autotrophica</name>
    <dbReference type="NCBI Taxonomy" id="2074"/>
    <lineage>
        <taxon>Bacteria</taxon>
        <taxon>Bacillati</taxon>
        <taxon>Actinomycetota</taxon>
        <taxon>Actinomycetes</taxon>
        <taxon>Pseudonocardiales</taxon>
        <taxon>Pseudonocardiaceae</taxon>
        <taxon>Pseudonocardia</taxon>
    </lineage>
</organism>
<dbReference type="RefSeq" id="WP_085914234.1">
    <property type="nucleotide sequence ID" value="NZ_AP018920.1"/>
</dbReference>
<dbReference type="OrthoDB" id="9810734at2"/>
<dbReference type="GO" id="GO:0016020">
    <property type="term" value="C:membrane"/>
    <property type="evidence" value="ECO:0007669"/>
    <property type="project" value="TreeGrafter"/>
</dbReference>
<dbReference type="GO" id="GO:0016491">
    <property type="term" value="F:oxidoreductase activity"/>
    <property type="evidence" value="ECO:0007669"/>
    <property type="project" value="UniProtKB-KW"/>
</dbReference>
<dbReference type="Gene3D" id="3.40.50.720">
    <property type="entry name" value="NAD(P)-binding Rossmann-like Domain"/>
    <property type="match status" value="1"/>
</dbReference>
<dbReference type="AlphaFoldDB" id="A0A1Y2MUN6"/>
<feature type="region of interest" description="Disordered" evidence="3">
    <location>
        <begin position="230"/>
        <end position="256"/>
    </location>
</feature>
<name>A0A1Y2MUN6_PSEAH</name>
<protein>
    <submittedName>
        <fullName evidence="4">Short chain dehydrogenase</fullName>
    </submittedName>
</protein>
<evidence type="ECO:0000313" key="5">
    <source>
        <dbReference type="Proteomes" id="UP000194360"/>
    </source>
</evidence>
<feature type="compositionally biased region" description="Pro residues" evidence="3">
    <location>
        <begin position="308"/>
        <end position="325"/>
    </location>
</feature>
<dbReference type="STRING" id="2074.BG845_04033"/>
<comment type="caution">
    <text evidence="4">The sequence shown here is derived from an EMBL/GenBank/DDBJ whole genome shotgun (WGS) entry which is preliminary data.</text>
</comment>
<dbReference type="SUPFAM" id="SSF51735">
    <property type="entry name" value="NAD(P)-binding Rossmann-fold domains"/>
    <property type="match status" value="1"/>
</dbReference>
<reference evidence="4 5" key="1">
    <citation type="submission" date="2016-09" db="EMBL/GenBank/DDBJ databases">
        <title>Pseudonocardia autotrophica DSM535, a candidate organism with high potential of specific P450 cytochromes.</title>
        <authorList>
            <person name="Grumaz C."/>
            <person name="Vainshtein Y."/>
            <person name="Kirstahler P."/>
            <person name="Sohn K."/>
        </authorList>
    </citation>
    <scope>NUCLEOTIDE SEQUENCE [LARGE SCALE GENOMIC DNA]</scope>
    <source>
        <strain evidence="4 5">DSM 535</strain>
    </source>
</reference>
<proteinExistence type="inferred from homology"/>
<dbReference type="InterPro" id="IPR002347">
    <property type="entry name" value="SDR_fam"/>
</dbReference>
<evidence type="ECO:0000256" key="1">
    <source>
        <dbReference type="ARBA" id="ARBA00006484"/>
    </source>
</evidence>
<keyword evidence="5" id="KW-1185">Reference proteome</keyword>
<dbReference type="EMBL" id="MIGB01000022">
    <property type="protein sequence ID" value="OSY38517.1"/>
    <property type="molecule type" value="Genomic_DNA"/>
</dbReference>
<accession>A0A1Y2MUN6</accession>
<dbReference type="PANTHER" id="PTHR44196:SF1">
    <property type="entry name" value="DEHYDROGENASE_REDUCTASE SDR FAMILY MEMBER 7B"/>
    <property type="match status" value="1"/>
</dbReference>
<feature type="region of interest" description="Disordered" evidence="3">
    <location>
        <begin position="272"/>
        <end position="340"/>
    </location>
</feature>
<evidence type="ECO:0000313" key="4">
    <source>
        <dbReference type="EMBL" id="OSY38517.1"/>
    </source>
</evidence>
<dbReference type="PANTHER" id="PTHR44196">
    <property type="entry name" value="DEHYDROGENASE/REDUCTASE SDR FAMILY MEMBER 7B"/>
    <property type="match status" value="1"/>
</dbReference>
<comment type="similarity">
    <text evidence="1">Belongs to the short-chain dehydrogenases/reductases (SDR) family.</text>
</comment>
<feature type="compositionally biased region" description="Low complexity" evidence="3">
    <location>
        <begin position="285"/>
        <end position="307"/>
    </location>
</feature>
<dbReference type="Pfam" id="PF00106">
    <property type="entry name" value="adh_short"/>
    <property type="match status" value="1"/>
</dbReference>
<sequence>MPTALIAGGSRGLGEAYARELAERGYSIVLVARDTDRLAAAAERIGRATGAIVDILAADLTEPAGLAVVERRIADPHLPVRVLVLATRCTPRGPVVAVQPYSRAVQRLIRAAVPVMAGPVTGHPVIGHPAVPVIGPRSAGILLVDSDGDGGGLLPDLDVLRATGVPITTVAVRPGAPDPQMVVRRSLADLARGRTVSGPGRARRVLAGCRESRRAALRLAARLLPDCARGPVGGAVREQTRPSPVPTPFRNSLPPVRSLHVAAPPVLPELPSRPALAPLHRPAQRGPGLPSPGRLGFPAQRRSSFPSPGSPGLPAQPVPSGPRPVQPVVRESVTARQSAG</sequence>
<evidence type="ECO:0000256" key="3">
    <source>
        <dbReference type="SAM" id="MobiDB-lite"/>
    </source>
</evidence>
<dbReference type="Proteomes" id="UP000194360">
    <property type="component" value="Unassembled WGS sequence"/>
</dbReference>
<keyword evidence="2" id="KW-0560">Oxidoreductase</keyword>
<dbReference type="InterPro" id="IPR036291">
    <property type="entry name" value="NAD(P)-bd_dom_sf"/>
</dbReference>